<feature type="region of interest" description="Disordered" evidence="1">
    <location>
        <begin position="21"/>
        <end position="65"/>
    </location>
</feature>
<dbReference type="AlphaFoldDB" id="A0A9Q0ILT8"/>
<reference evidence="2" key="1">
    <citation type="submission" date="2022-07" db="EMBL/GenBank/DDBJ databases">
        <title>Chromosome-level genome of Muraenolepis orangiensis.</title>
        <authorList>
            <person name="Kim J."/>
        </authorList>
    </citation>
    <scope>NUCLEOTIDE SEQUENCE</scope>
    <source>
        <strain evidence="2">KU_S4_2022</strain>
        <tissue evidence="2">Muscle</tissue>
    </source>
</reference>
<evidence type="ECO:0000313" key="2">
    <source>
        <dbReference type="EMBL" id="KAJ3602875.1"/>
    </source>
</evidence>
<protein>
    <submittedName>
        <fullName evidence="2">Uncharacterized protein</fullName>
    </submittedName>
</protein>
<accession>A0A9Q0ILT8</accession>
<feature type="compositionally biased region" description="Basic and acidic residues" evidence="1">
    <location>
        <begin position="21"/>
        <end position="50"/>
    </location>
</feature>
<organism evidence="2 3">
    <name type="scientific">Muraenolepis orangiensis</name>
    <name type="common">Patagonian moray cod</name>
    <dbReference type="NCBI Taxonomy" id="630683"/>
    <lineage>
        <taxon>Eukaryota</taxon>
        <taxon>Metazoa</taxon>
        <taxon>Chordata</taxon>
        <taxon>Craniata</taxon>
        <taxon>Vertebrata</taxon>
        <taxon>Euteleostomi</taxon>
        <taxon>Actinopterygii</taxon>
        <taxon>Neopterygii</taxon>
        <taxon>Teleostei</taxon>
        <taxon>Neoteleostei</taxon>
        <taxon>Acanthomorphata</taxon>
        <taxon>Zeiogadaria</taxon>
        <taxon>Gadariae</taxon>
        <taxon>Gadiformes</taxon>
        <taxon>Muraenolepidoidei</taxon>
        <taxon>Muraenolepididae</taxon>
        <taxon>Muraenolepis</taxon>
    </lineage>
</organism>
<dbReference type="Proteomes" id="UP001148018">
    <property type="component" value="Unassembled WGS sequence"/>
</dbReference>
<keyword evidence="3" id="KW-1185">Reference proteome</keyword>
<dbReference type="EMBL" id="JANIIK010000046">
    <property type="protein sequence ID" value="KAJ3602875.1"/>
    <property type="molecule type" value="Genomic_DNA"/>
</dbReference>
<gene>
    <name evidence="2" type="ORF">NHX12_030620</name>
</gene>
<evidence type="ECO:0000256" key="1">
    <source>
        <dbReference type="SAM" id="MobiDB-lite"/>
    </source>
</evidence>
<evidence type="ECO:0000313" key="3">
    <source>
        <dbReference type="Proteomes" id="UP001148018"/>
    </source>
</evidence>
<proteinExistence type="predicted"/>
<sequence>MQYHPLIKSCASQAYHNELRAPSRDLMDHQDPRTPQPEIHHRGSARDWQHNKRQQAPPPPGGSYRICRGAERWQASGNSYPTFRHI</sequence>
<comment type="caution">
    <text evidence="2">The sequence shown here is derived from an EMBL/GenBank/DDBJ whole genome shotgun (WGS) entry which is preliminary data.</text>
</comment>
<name>A0A9Q0ILT8_9TELE</name>